<dbReference type="GO" id="GO:0016881">
    <property type="term" value="F:acid-amino acid ligase activity"/>
    <property type="evidence" value="ECO:0007669"/>
    <property type="project" value="TreeGrafter"/>
</dbReference>
<evidence type="ECO:0000256" key="1">
    <source>
        <dbReference type="ARBA" id="ARBA00008068"/>
    </source>
</evidence>
<dbReference type="InterPro" id="IPR055378">
    <property type="entry name" value="GH3_C"/>
</dbReference>
<feature type="domain" description="GH3 middle" evidence="3">
    <location>
        <begin position="345"/>
        <end position="426"/>
    </location>
</feature>
<reference evidence="6" key="1">
    <citation type="journal article" date="2014" name="Science">
        <title>The coffee genome provides insight into the convergent evolution of caffeine biosynthesis.</title>
        <authorList>
            <person name="Denoeud F."/>
            <person name="Carretero-Paulet L."/>
            <person name="Dereeper A."/>
            <person name="Droc G."/>
            <person name="Guyot R."/>
            <person name="Pietrella M."/>
            <person name="Zheng C."/>
            <person name="Alberti A."/>
            <person name="Anthony F."/>
            <person name="Aprea G."/>
            <person name="Aury J.M."/>
            <person name="Bento P."/>
            <person name="Bernard M."/>
            <person name="Bocs S."/>
            <person name="Campa C."/>
            <person name="Cenci A."/>
            <person name="Combes M.C."/>
            <person name="Crouzillat D."/>
            <person name="Da Silva C."/>
            <person name="Daddiego L."/>
            <person name="De Bellis F."/>
            <person name="Dussert S."/>
            <person name="Garsmeur O."/>
            <person name="Gayraud T."/>
            <person name="Guignon V."/>
            <person name="Jahn K."/>
            <person name="Jamilloux V."/>
            <person name="Joet T."/>
            <person name="Labadie K."/>
            <person name="Lan T."/>
            <person name="Leclercq J."/>
            <person name="Lepelley M."/>
            <person name="Leroy T."/>
            <person name="Li L.T."/>
            <person name="Librado P."/>
            <person name="Lopez L."/>
            <person name="Munoz A."/>
            <person name="Noel B."/>
            <person name="Pallavicini A."/>
            <person name="Perrotta G."/>
            <person name="Poncet V."/>
            <person name="Pot D."/>
            <person name="Priyono X."/>
            <person name="Rigoreau M."/>
            <person name="Rouard M."/>
            <person name="Rozas J."/>
            <person name="Tranchant-Dubreuil C."/>
            <person name="VanBuren R."/>
            <person name="Zhang Q."/>
            <person name="Andrade A.C."/>
            <person name="Argout X."/>
            <person name="Bertrand B."/>
            <person name="de Kochko A."/>
            <person name="Graziosi G."/>
            <person name="Henry R.J."/>
            <person name="Jayarama X."/>
            <person name="Ming R."/>
            <person name="Nagai C."/>
            <person name="Rounsley S."/>
            <person name="Sankoff D."/>
            <person name="Giuliano G."/>
            <person name="Albert V.A."/>
            <person name="Wincker P."/>
            <person name="Lashermes P."/>
        </authorList>
    </citation>
    <scope>NUCLEOTIDE SEQUENCE [LARGE SCALE GENOMIC DNA]</scope>
    <source>
        <strain evidence="6">cv. DH200-94</strain>
    </source>
</reference>
<dbReference type="PhylomeDB" id="A0A068V9R6"/>
<gene>
    <name evidence="5" type="ORF">GSCOC_T00010937001</name>
</gene>
<evidence type="ECO:0000256" key="2">
    <source>
        <dbReference type="ARBA" id="ARBA00022598"/>
    </source>
</evidence>
<dbReference type="InParanoid" id="A0A068V9R6"/>
<dbReference type="GO" id="GO:0005737">
    <property type="term" value="C:cytoplasm"/>
    <property type="evidence" value="ECO:0007669"/>
    <property type="project" value="TreeGrafter"/>
</dbReference>
<evidence type="ECO:0000313" key="6">
    <source>
        <dbReference type="Proteomes" id="UP000295252"/>
    </source>
</evidence>
<comment type="similarity">
    <text evidence="1">Belongs to the IAA-amido conjugating enzyme family.</text>
</comment>
<sequence>METDWNTKALEFIEEMTKNAGEVQKMVLADILKQNGETEYLQRFNLDGATDTKTFTSKVPCITYEDIRPEIQRMENGDRSAILTALPVSDFLLSSGTTSGKRKLIPMPEEEWNRRQVLSSLEIPVMNVYVPDLNRGKGLYFYFSWPEIRTPGGQMILTALNKYYRSEHFKNQRRDPYTQYTSPYESVLCTDYVQSMYVQLLCGLYQHKQINRVGASSASALLRVIKFFELNWQDLVLDIRVGSLNPKITYEPLRECMARIMKSDPELADFLTIECSGENWEGIIQRIWPNAKYLGTIITGSMIQYAPSLDYYSGGLPIATSKYASSECCFGINLNPISKPEDVSFTFMPNLAYFEFIPQEHHSSNMDIGNSTVTTPDLINLVDVEVGKDYEVVITTHAGLYRYQMGDILRVTGFHNSAPKFKFLRRKGVLLSIAGDKTDEVELQMAMDNASQILQEYSVSLVDYTSHASKKIAPGHYVIYWELSVGVLGDSDKNAQSDEVISRCCPIIENSFSLIYKQHRVHGAIAALEIRVLKNGTFQDLVEFAVSRGASIGQYKVPRCVETGPVLEFLDSRVVSSHFSPCLPSLASEESI</sequence>
<dbReference type="Pfam" id="PF23571">
    <property type="entry name" value="GH3_M"/>
    <property type="match status" value="1"/>
</dbReference>
<dbReference type="Proteomes" id="UP000295252">
    <property type="component" value="Unassembled WGS sequence"/>
</dbReference>
<evidence type="ECO:0000259" key="4">
    <source>
        <dbReference type="Pfam" id="PF23572"/>
    </source>
</evidence>
<feature type="domain" description="GH3 C-terminal" evidence="4">
    <location>
        <begin position="442"/>
        <end position="563"/>
    </location>
</feature>
<dbReference type="AlphaFoldDB" id="A0A068V9R6"/>
<dbReference type="Pfam" id="PF03321">
    <property type="entry name" value="GH3"/>
    <property type="match status" value="1"/>
</dbReference>
<keyword evidence="6" id="KW-1185">Reference proteome</keyword>
<dbReference type="EMBL" id="HG739234">
    <property type="protein sequence ID" value="CDP17267.1"/>
    <property type="molecule type" value="Genomic_DNA"/>
</dbReference>
<dbReference type="SMR" id="A0A068V9R6"/>
<protein>
    <submittedName>
        <fullName evidence="5">DH200=94 genomic scaffold, scaffold_150</fullName>
    </submittedName>
</protein>
<dbReference type="InterPro" id="IPR055377">
    <property type="entry name" value="GH3_M"/>
</dbReference>
<dbReference type="PANTHER" id="PTHR31901:SF96">
    <property type="entry name" value="INDOLE-3-ACETIC ACID-AMIDO SYNTHETASE GH3.1-RELATED"/>
    <property type="match status" value="1"/>
</dbReference>
<dbReference type="PANTHER" id="PTHR31901">
    <property type="entry name" value="GH3 DOMAIN-CONTAINING PROTEIN"/>
    <property type="match status" value="1"/>
</dbReference>
<keyword evidence="2" id="KW-0436">Ligase</keyword>
<dbReference type="Pfam" id="PF23572">
    <property type="entry name" value="GH3_C"/>
    <property type="match status" value="1"/>
</dbReference>
<dbReference type="InterPro" id="IPR004993">
    <property type="entry name" value="GH3"/>
</dbReference>
<evidence type="ECO:0000259" key="3">
    <source>
        <dbReference type="Pfam" id="PF23571"/>
    </source>
</evidence>
<name>A0A068V9R6_COFCA</name>
<accession>A0A068V9R6</accession>
<organism evidence="5 6">
    <name type="scientific">Coffea canephora</name>
    <name type="common">Robusta coffee</name>
    <dbReference type="NCBI Taxonomy" id="49390"/>
    <lineage>
        <taxon>Eukaryota</taxon>
        <taxon>Viridiplantae</taxon>
        <taxon>Streptophyta</taxon>
        <taxon>Embryophyta</taxon>
        <taxon>Tracheophyta</taxon>
        <taxon>Spermatophyta</taxon>
        <taxon>Magnoliopsida</taxon>
        <taxon>eudicotyledons</taxon>
        <taxon>Gunneridae</taxon>
        <taxon>Pentapetalae</taxon>
        <taxon>asterids</taxon>
        <taxon>lamiids</taxon>
        <taxon>Gentianales</taxon>
        <taxon>Rubiaceae</taxon>
        <taxon>Ixoroideae</taxon>
        <taxon>Gardenieae complex</taxon>
        <taxon>Bertiereae - Coffeeae clade</taxon>
        <taxon>Coffeeae</taxon>
        <taxon>Coffea</taxon>
    </lineage>
</organism>
<dbReference type="Gramene" id="CDP17267">
    <property type="protein sequence ID" value="CDP17267"/>
    <property type="gene ID" value="GSCOC_T00010937001"/>
</dbReference>
<evidence type="ECO:0000313" key="5">
    <source>
        <dbReference type="EMBL" id="CDP17267.1"/>
    </source>
</evidence>
<proteinExistence type="inferred from homology"/>